<dbReference type="Proteomes" id="UP000712007">
    <property type="component" value="Unassembled WGS sequence"/>
</dbReference>
<evidence type="ECO:0000256" key="1">
    <source>
        <dbReference type="ARBA" id="ARBA00044755"/>
    </source>
</evidence>
<gene>
    <name evidence="2" type="ORF">IAC51_03890</name>
</gene>
<comment type="caution">
    <text evidence="2">The sequence shown here is derived from an EMBL/GenBank/DDBJ whole genome shotgun (WGS) entry which is preliminary data.</text>
</comment>
<evidence type="ECO:0000313" key="2">
    <source>
        <dbReference type="EMBL" id="MBO8439772.1"/>
    </source>
</evidence>
<accession>A0A940IEN4</accession>
<protein>
    <submittedName>
        <fullName evidence="2">Polymer-forming cytoskeletal protein</fullName>
    </submittedName>
</protein>
<evidence type="ECO:0000313" key="3">
    <source>
        <dbReference type="Proteomes" id="UP000712007"/>
    </source>
</evidence>
<dbReference type="PANTHER" id="PTHR35024">
    <property type="entry name" value="HYPOTHETICAL CYTOSOLIC PROTEIN"/>
    <property type="match status" value="1"/>
</dbReference>
<dbReference type="EMBL" id="JADIMV010000065">
    <property type="protein sequence ID" value="MBO8439772.1"/>
    <property type="molecule type" value="Genomic_DNA"/>
</dbReference>
<sequence length="125" mass="13100">MSKEQQINSGMAHNMLSAGTKIVGTITTNSDIRIDCEIEGDIVSKGKVVVGTLGVIKGTVDCLNAEVMGNITGQIKVKELLSVKATAKITGDIITKILAIEPKALFNGTCKMGETADAQQPAVKK</sequence>
<reference evidence="2" key="1">
    <citation type="submission" date="2020-10" db="EMBL/GenBank/DDBJ databases">
        <authorList>
            <person name="Gilroy R."/>
        </authorList>
    </citation>
    <scope>NUCLEOTIDE SEQUENCE</scope>
    <source>
        <strain evidence="2">3924</strain>
    </source>
</reference>
<dbReference type="PANTHER" id="PTHR35024:SF4">
    <property type="entry name" value="POLYMER-FORMING CYTOSKELETAL PROTEIN"/>
    <property type="match status" value="1"/>
</dbReference>
<dbReference type="InterPro" id="IPR007607">
    <property type="entry name" value="BacA/B"/>
</dbReference>
<dbReference type="Pfam" id="PF04519">
    <property type="entry name" value="Bactofilin"/>
    <property type="match status" value="1"/>
</dbReference>
<dbReference type="AlphaFoldDB" id="A0A940IEN4"/>
<name>A0A940IEN4_9BACT</name>
<organism evidence="2 3">
    <name type="scientific">Candidatus Aphodosoma intestinipullorum</name>
    <dbReference type="NCBI Taxonomy" id="2840674"/>
    <lineage>
        <taxon>Bacteria</taxon>
        <taxon>Pseudomonadati</taxon>
        <taxon>Bacteroidota</taxon>
        <taxon>Bacteroidia</taxon>
        <taxon>Bacteroidales</taxon>
        <taxon>Candidatus Aphodosoma</taxon>
    </lineage>
</organism>
<proteinExistence type="inferred from homology"/>
<reference evidence="2" key="2">
    <citation type="journal article" date="2021" name="PeerJ">
        <title>Extensive microbial diversity within the chicken gut microbiome revealed by metagenomics and culture.</title>
        <authorList>
            <person name="Gilroy R."/>
            <person name="Ravi A."/>
            <person name="Getino M."/>
            <person name="Pursley I."/>
            <person name="Horton D.L."/>
            <person name="Alikhan N.F."/>
            <person name="Baker D."/>
            <person name="Gharbi K."/>
            <person name="Hall N."/>
            <person name="Watson M."/>
            <person name="Adriaenssens E.M."/>
            <person name="Foster-Nyarko E."/>
            <person name="Jarju S."/>
            <person name="Secka A."/>
            <person name="Antonio M."/>
            <person name="Oren A."/>
            <person name="Chaudhuri R.R."/>
            <person name="La Ragione R."/>
            <person name="Hildebrand F."/>
            <person name="Pallen M.J."/>
        </authorList>
    </citation>
    <scope>NUCLEOTIDE SEQUENCE</scope>
    <source>
        <strain evidence="2">3924</strain>
    </source>
</reference>
<comment type="similarity">
    <text evidence="1">Belongs to the bactofilin family.</text>
</comment>